<dbReference type="InterPro" id="IPR012340">
    <property type="entry name" value="NA-bd_OB-fold"/>
</dbReference>
<keyword evidence="6" id="KW-1185">Reference proteome</keyword>
<dbReference type="GO" id="GO:0043488">
    <property type="term" value="P:regulation of mRNA stability"/>
    <property type="evidence" value="ECO:0007669"/>
    <property type="project" value="TreeGrafter"/>
</dbReference>
<dbReference type="Proteomes" id="UP001271263">
    <property type="component" value="Unassembled WGS sequence"/>
</dbReference>
<dbReference type="Gene3D" id="2.40.50.140">
    <property type="entry name" value="Nucleic acid-binding proteins"/>
    <property type="match status" value="1"/>
</dbReference>
<proteinExistence type="predicted"/>
<comment type="caution">
    <text evidence="3">The sequence shown here is derived from an EMBL/GenBank/DDBJ whole genome shotgun (WGS) entry which is preliminary data.</text>
</comment>
<dbReference type="RefSeq" id="WP_310655277.1">
    <property type="nucleotide sequence ID" value="NZ_JAPMLA010000002.1"/>
</dbReference>
<dbReference type="CDD" id="cd04458">
    <property type="entry name" value="CSP_CDS"/>
    <property type="match status" value="1"/>
</dbReference>
<dbReference type="AlphaFoldDB" id="A0AAW8NR80"/>
<evidence type="ECO:0000313" key="3">
    <source>
        <dbReference type="EMBL" id="MDR8524895.1"/>
    </source>
</evidence>
<name>A0AAW8NR80_9GAMM</name>
<keyword evidence="1" id="KW-1133">Transmembrane helix</keyword>
<dbReference type="EMBL" id="JAPMLE010000001">
    <property type="protein sequence ID" value="MDR8524895.1"/>
    <property type="molecule type" value="Genomic_DNA"/>
</dbReference>
<dbReference type="PANTHER" id="PTHR12962">
    <property type="entry name" value="CALCIUM-REGULATED HEAT STABLE PROTEIN CRHSP-24-RELATED"/>
    <property type="match status" value="1"/>
</dbReference>
<dbReference type="InterPro" id="IPR002059">
    <property type="entry name" value="CSP_DNA-bd"/>
</dbReference>
<feature type="transmembrane region" description="Helical" evidence="1">
    <location>
        <begin position="117"/>
        <end position="135"/>
    </location>
</feature>
<feature type="transmembrane region" description="Helical" evidence="1">
    <location>
        <begin position="93"/>
        <end position="111"/>
    </location>
</feature>
<sequence>MKQVVKNDVIVGEIDNWDDARGFGFIQILGQKQQVFLHISALANDSRRPQAGNRVQFHKVKDKQGKWHAEKAQLISGGRVKASRKMAPASSRFNVTIALSFVVGLAIAYLMQHIPLWLPLYFIIMSLVTFITYAWDKRAARKQRWRVSEFKLQLLSLIGGWPGALLAQQWLRHKSAKGRFKLILWLVIAINLATLYLVHSRI</sequence>
<evidence type="ECO:0000256" key="1">
    <source>
        <dbReference type="SAM" id="Phobius"/>
    </source>
</evidence>
<reference evidence="4 6" key="1">
    <citation type="journal article" date="2022" name="bioRxiv">
        <title>Prophages regulate Shewanella fidelis 3313 motility and biofilm formation: implications for gut colonization dynamics in Ciona robusta.</title>
        <authorList>
            <person name="Natarajan O."/>
            <person name="Gibboney S.L."/>
            <person name="Young M.N."/>
            <person name="Lim S.J."/>
            <person name="Pluta N."/>
            <person name="Atkinson C.G."/>
            <person name="Leigh B.A."/>
            <person name="Liberti A."/>
            <person name="Kees E.D."/>
            <person name="Breitbart M."/>
            <person name="Gralnick J.A."/>
            <person name="Dishaw L.J."/>
        </authorList>
    </citation>
    <scope>NUCLEOTIDE SEQUENCE [LARGE SCALE GENOMIC DNA]</scope>
    <source>
        <strain evidence="4 6">JG4066</strain>
    </source>
</reference>
<evidence type="ECO:0000259" key="2">
    <source>
        <dbReference type="PROSITE" id="PS51857"/>
    </source>
</evidence>
<evidence type="ECO:0000313" key="6">
    <source>
        <dbReference type="Proteomes" id="UP001271263"/>
    </source>
</evidence>
<dbReference type="SUPFAM" id="SSF50249">
    <property type="entry name" value="Nucleic acid-binding proteins"/>
    <property type="match status" value="1"/>
</dbReference>
<feature type="domain" description="CSD" evidence="2">
    <location>
        <begin position="9"/>
        <end position="74"/>
    </location>
</feature>
<keyword evidence="1" id="KW-0472">Membrane</keyword>
<dbReference type="GO" id="GO:0003730">
    <property type="term" value="F:mRNA 3'-UTR binding"/>
    <property type="evidence" value="ECO:0007669"/>
    <property type="project" value="TreeGrafter"/>
</dbReference>
<accession>A0AAW8NR80</accession>
<gene>
    <name evidence="3" type="ORF">OS133_14840</name>
    <name evidence="4" type="ORF">OS134_02700</name>
</gene>
<dbReference type="InterPro" id="IPR010718">
    <property type="entry name" value="DUF1294"/>
</dbReference>
<protein>
    <submittedName>
        <fullName evidence="3">Cold shock and DUF1294 domain-containing protein</fullName>
    </submittedName>
</protein>
<evidence type="ECO:0000313" key="5">
    <source>
        <dbReference type="Proteomes" id="UP001259340"/>
    </source>
</evidence>
<dbReference type="PROSITE" id="PS51857">
    <property type="entry name" value="CSD_2"/>
    <property type="match status" value="1"/>
</dbReference>
<dbReference type="PANTHER" id="PTHR12962:SF1">
    <property type="entry name" value="COLD SHOCK DOMAIN-CONTAINING PROTEIN CG9705"/>
    <property type="match status" value="1"/>
</dbReference>
<feature type="transmembrane region" description="Helical" evidence="1">
    <location>
        <begin position="182"/>
        <end position="199"/>
    </location>
</feature>
<organism evidence="3 5">
    <name type="scientific">Shewanella fidelis</name>
    <dbReference type="NCBI Taxonomy" id="173509"/>
    <lineage>
        <taxon>Bacteria</taxon>
        <taxon>Pseudomonadati</taxon>
        <taxon>Pseudomonadota</taxon>
        <taxon>Gammaproteobacteria</taxon>
        <taxon>Alteromonadales</taxon>
        <taxon>Shewanellaceae</taxon>
        <taxon>Shewanella</taxon>
    </lineage>
</organism>
<dbReference type="EMBL" id="JAPMLD010000001">
    <property type="protein sequence ID" value="MDW4822977.1"/>
    <property type="molecule type" value="Genomic_DNA"/>
</dbReference>
<keyword evidence="1" id="KW-0812">Transmembrane</keyword>
<dbReference type="Proteomes" id="UP001259340">
    <property type="component" value="Unassembled WGS sequence"/>
</dbReference>
<dbReference type="InterPro" id="IPR052069">
    <property type="entry name" value="Ca-reg_mRNA-binding_domain"/>
</dbReference>
<dbReference type="GO" id="GO:0005737">
    <property type="term" value="C:cytoplasm"/>
    <property type="evidence" value="ECO:0007669"/>
    <property type="project" value="TreeGrafter"/>
</dbReference>
<evidence type="ECO:0000313" key="4">
    <source>
        <dbReference type="EMBL" id="MDW4822977.1"/>
    </source>
</evidence>
<reference evidence="3" key="2">
    <citation type="submission" date="2022-11" db="EMBL/GenBank/DDBJ databases">
        <title>Prophages regulate Shewanella fidelis motility and biofilm formation: implications for gut colonization dynamics in Ciona robusta.</title>
        <authorList>
            <person name="Natarajan O."/>
            <person name="Gibboney S.L."/>
            <person name="Young M.N."/>
            <person name="Lim S.J."/>
            <person name="Pluta N."/>
            <person name="Atkinson C.G.F."/>
            <person name="Leigh B.A."/>
            <person name="Liberti A."/>
            <person name="Kees E."/>
            <person name="Breitbart M."/>
            <person name="Gralnick J."/>
            <person name="Dishaw L.J."/>
        </authorList>
    </citation>
    <scope>NUCLEOTIDE SEQUENCE</scope>
    <source>
        <strain evidence="3">3313</strain>
    </source>
</reference>
<dbReference type="Pfam" id="PF00313">
    <property type="entry name" value="CSD"/>
    <property type="match status" value="1"/>
</dbReference>
<dbReference type="Pfam" id="PF06961">
    <property type="entry name" value="DUF1294"/>
    <property type="match status" value="1"/>
</dbReference>